<accession>A0A1G7PGX3</accession>
<evidence type="ECO:0000313" key="2">
    <source>
        <dbReference type="EMBL" id="SDF84899.1"/>
    </source>
</evidence>
<keyword evidence="1" id="KW-1133">Transmembrane helix</keyword>
<feature type="transmembrane region" description="Helical" evidence="1">
    <location>
        <begin position="34"/>
        <end position="53"/>
    </location>
</feature>
<keyword evidence="1" id="KW-0472">Membrane</keyword>
<feature type="transmembrane region" description="Helical" evidence="1">
    <location>
        <begin position="84"/>
        <end position="109"/>
    </location>
</feature>
<protein>
    <submittedName>
        <fullName evidence="2">Uncharacterized protein</fullName>
    </submittedName>
</protein>
<proteinExistence type="predicted"/>
<keyword evidence="1" id="KW-0812">Transmembrane</keyword>
<sequence length="123" mass="13515">MESEQGTTVIRTELFVALCSLISTFLMFPTRRPGGWPIAVVVAVTSGAIFLLADRSRRGLWLLIGTGMLFLWAFPIAVATDALAFGIVPWIVLGVVSAFALNRVVFGLVRPVPAFRRQRRGLR</sequence>
<evidence type="ECO:0000256" key="1">
    <source>
        <dbReference type="SAM" id="Phobius"/>
    </source>
</evidence>
<name>A0A1G7PGX3_9EURY</name>
<dbReference type="Proteomes" id="UP000199076">
    <property type="component" value="Unassembled WGS sequence"/>
</dbReference>
<dbReference type="RefSeq" id="WP_092693326.1">
    <property type="nucleotide sequence ID" value="NZ_FNBK01000010.1"/>
</dbReference>
<gene>
    <name evidence="2" type="ORF">SAMN05216218_11097</name>
</gene>
<dbReference type="OrthoDB" id="351371at2157"/>
<feature type="transmembrane region" description="Helical" evidence="1">
    <location>
        <begin position="12"/>
        <end position="28"/>
    </location>
</feature>
<dbReference type="AlphaFoldDB" id="A0A1G7PGX3"/>
<dbReference type="EMBL" id="FNBK01000010">
    <property type="protein sequence ID" value="SDF84899.1"/>
    <property type="molecule type" value="Genomic_DNA"/>
</dbReference>
<feature type="transmembrane region" description="Helical" evidence="1">
    <location>
        <begin position="60"/>
        <end position="78"/>
    </location>
</feature>
<reference evidence="3" key="1">
    <citation type="submission" date="2016-10" db="EMBL/GenBank/DDBJ databases">
        <authorList>
            <person name="Varghese N."/>
            <person name="Submissions S."/>
        </authorList>
    </citation>
    <scope>NUCLEOTIDE SEQUENCE [LARGE SCALE GENOMIC DNA]</scope>
    <source>
        <strain evidence="3">IBRC-M 10760</strain>
    </source>
</reference>
<organism evidence="2 3">
    <name type="scientific">Halorientalis regularis</name>
    <dbReference type="NCBI Taxonomy" id="660518"/>
    <lineage>
        <taxon>Archaea</taxon>
        <taxon>Methanobacteriati</taxon>
        <taxon>Methanobacteriota</taxon>
        <taxon>Stenosarchaea group</taxon>
        <taxon>Halobacteria</taxon>
        <taxon>Halobacteriales</taxon>
        <taxon>Haloarculaceae</taxon>
        <taxon>Halorientalis</taxon>
    </lineage>
</organism>
<evidence type="ECO:0000313" key="3">
    <source>
        <dbReference type="Proteomes" id="UP000199076"/>
    </source>
</evidence>
<keyword evidence="3" id="KW-1185">Reference proteome</keyword>